<dbReference type="NCBIfam" id="TIGR00044">
    <property type="entry name" value="YggS family pyridoxal phosphate-dependent enzyme"/>
    <property type="match status" value="1"/>
</dbReference>
<dbReference type="InterPro" id="IPR001608">
    <property type="entry name" value="Ala_racemase_N"/>
</dbReference>
<dbReference type="InterPro" id="IPR011078">
    <property type="entry name" value="PyrdxlP_homeostasis"/>
</dbReference>
<dbReference type="SUPFAM" id="SSF51419">
    <property type="entry name" value="PLP-binding barrel"/>
    <property type="match status" value="1"/>
</dbReference>
<feature type="modified residue" description="N6-(pyridoxal phosphate)lysine" evidence="2 3">
    <location>
        <position position="29"/>
    </location>
</feature>
<proteinExistence type="inferred from homology"/>
<comment type="function">
    <text evidence="2">Pyridoxal 5'-phosphate (PLP)-binding protein, which is involved in PLP homeostasis.</text>
</comment>
<comment type="cofactor">
    <cofactor evidence="3">
        <name>pyridoxal 5'-phosphate</name>
        <dbReference type="ChEBI" id="CHEBI:597326"/>
    </cofactor>
</comment>
<evidence type="ECO:0000256" key="1">
    <source>
        <dbReference type="ARBA" id="ARBA00022898"/>
    </source>
</evidence>
<dbReference type="EMBL" id="AGEJ01000001">
    <property type="protein sequence ID" value="EMD17700.1"/>
    <property type="molecule type" value="Genomic_DNA"/>
</dbReference>
<evidence type="ECO:0000313" key="7">
    <source>
        <dbReference type="Proteomes" id="UP000011758"/>
    </source>
</evidence>
<dbReference type="Proteomes" id="UP000011758">
    <property type="component" value="Unassembled WGS sequence"/>
</dbReference>
<dbReference type="Pfam" id="PF01168">
    <property type="entry name" value="Ala_racemase_N"/>
    <property type="match status" value="1"/>
</dbReference>
<accession>M2Q495</accession>
<keyword evidence="1 2" id="KW-0663">Pyridoxal phosphate</keyword>
<keyword evidence="7" id="KW-1185">Reference proteome</keyword>
<dbReference type="HAMAP" id="MF_02087">
    <property type="entry name" value="PLP_homeostasis"/>
    <property type="match status" value="1"/>
</dbReference>
<dbReference type="GO" id="GO:0030170">
    <property type="term" value="F:pyridoxal phosphate binding"/>
    <property type="evidence" value="ECO:0007669"/>
    <property type="project" value="UniProtKB-UniRule"/>
</dbReference>
<dbReference type="CDD" id="cd00635">
    <property type="entry name" value="PLPDE_III_YBL036c_like"/>
    <property type="match status" value="1"/>
</dbReference>
<comment type="similarity">
    <text evidence="2 4">Belongs to the pyridoxal phosphate-binding protein YggS/PROSC family.</text>
</comment>
<dbReference type="InterPro" id="IPR029066">
    <property type="entry name" value="PLP-binding_barrel"/>
</dbReference>
<dbReference type="PROSITE" id="PS01211">
    <property type="entry name" value="UPF0001"/>
    <property type="match status" value="1"/>
</dbReference>
<evidence type="ECO:0000256" key="4">
    <source>
        <dbReference type="RuleBase" id="RU004514"/>
    </source>
</evidence>
<evidence type="ECO:0000313" key="6">
    <source>
        <dbReference type="EMBL" id="EMD17700.1"/>
    </source>
</evidence>
<reference evidence="6 7" key="1">
    <citation type="submission" date="2013-02" db="EMBL/GenBank/DDBJ databases">
        <title>The Genome Sequence of Lactobacillus catenaformis F0143.</title>
        <authorList>
            <consortium name="The Broad Institute Genome Sequencing Platform"/>
            <person name="Earl A."/>
            <person name="Ward D."/>
            <person name="Feldgarden M."/>
            <person name="Gevers D."/>
            <person name="Izard J."/>
            <person name="Blanton J.M."/>
            <person name="Mathney J."/>
            <person name="Dewhirst F.E."/>
            <person name="Young S.K."/>
            <person name="Zeng Q."/>
            <person name="Gargeya S."/>
            <person name="Fitzgerald M."/>
            <person name="Haas B."/>
            <person name="Abouelleil A."/>
            <person name="Alvarado L."/>
            <person name="Arachchi H.M."/>
            <person name="Berlin A."/>
            <person name="Chapman S.B."/>
            <person name="Gearin G."/>
            <person name="Goldberg J."/>
            <person name="Griggs A."/>
            <person name="Gujja S."/>
            <person name="Hansen M."/>
            <person name="Heiman D."/>
            <person name="Howarth C."/>
            <person name="Larimer J."/>
            <person name="Lui A."/>
            <person name="MacDonald P.J.P."/>
            <person name="McCowen C."/>
            <person name="Montmayeur A."/>
            <person name="Murphy C."/>
            <person name="Neiman D."/>
            <person name="Pearson M."/>
            <person name="Priest M."/>
            <person name="Roberts A."/>
            <person name="Saif S."/>
            <person name="Shea T."/>
            <person name="Sisk P."/>
            <person name="Stolte C."/>
            <person name="Sykes S."/>
            <person name="Wortman J."/>
            <person name="Nusbaum C."/>
            <person name="Birren B."/>
        </authorList>
    </citation>
    <scope>NUCLEOTIDE SEQUENCE [LARGE SCALE GENOMIC DNA]</scope>
    <source>
        <strain evidence="6 7">OT 569</strain>
    </source>
</reference>
<evidence type="ECO:0000256" key="2">
    <source>
        <dbReference type="HAMAP-Rule" id="MF_02087"/>
    </source>
</evidence>
<gene>
    <name evidence="6" type="ORF">HMPREF9943_00132</name>
</gene>
<dbReference type="Gene3D" id="3.20.20.10">
    <property type="entry name" value="Alanine racemase"/>
    <property type="match status" value="1"/>
</dbReference>
<dbReference type="PANTHER" id="PTHR10146:SF14">
    <property type="entry name" value="PYRIDOXAL PHOSPHATE HOMEOSTASIS PROTEIN"/>
    <property type="match status" value="1"/>
</dbReference>
<dbReference type="BioCyc" id="ECAT999415-HMP:GTTI-141-MONOMER"/>
<comment type="caution">
    <text evidence="6">The sequence shown here is derived from an EMBL/GenBank/DDBJ whole genome shotgun (WGS) entry which is preliminary data.</text>
</comment>
<organism evidence="6 7">
    <name type="scientific">Eggerthia catenaformis OT 569 = DSM 20559</name>
    <dbReference type="NCBI Taxonomy" id="999415"/>
    <lineage>
        <taxon>Bacteria</taxon>
        <taxon>Bacillati</taxon>
        <taxon>Bacillota</taxon>
        <taxon>Erysipelotrichia</taxon>
        <taxon>Erysipelotrichales</taxon>
        <taxon>Coprobacillaceae</taxon>
        <taxon>Eggerthia</taxon>
    </lineage>
</organism>
<dbReference type="PIRSF" id="PIRSF004848">
    <property type="entry name" value="YBL036c_PLPDEIII"/>
    <property type="match status" value="1"/>
</dbReference>
<dbReference type="eggNOG" id="COG0325">
    <property type="taxonomic scope" value="Bacteria"/>
</dbReference>
<sequence>MNYHMKCDPKKTRKIVEDVKPAVLIAATKYTDADQLSVLEENGVTIFGENRVQDFLKKRKEYKGHAHWHFIGTLQSNKVKYIIDKVDLIHSISSYSLIDEVEKQASKHDLKIHVLIQVNIAQEESKHGFKKEEMDDVISYIMNKQHIVLEGLMMMAPDIEPSQTRIYFKETRELLESINQKYHLHLSKLSMGMSQDYKIALEEGSTMVRIGHALFKG</sequence>
<evidence type="ECO:0000256" key="3">
    <source>
        <dbReference type="PIRSR" id="PIRSR004848-1"/>
    </source>
</evidence>
<feature type="domain" description="Alanine racemase N-terminal" evidence="5">
    <location>
        <begin position="32"/>
        <end position="216"/>
    </location>
</feature>
<name>M2Q495_9FIRM</name>
<dbReference type="RefSeq" id="WP_004801143.1">
    <property type="nucleotide sequence ID" value="NZ_KB446646.1"/>
</dbReference>
<protein>
    <recommendedName>
        <fullName evidence="2">Pyridoxal phosphate homeostasis protein</fullName>
        <shortName evidence="2">PLP homeostasis protein</shortName>
    </recommendedName>
</protein>
<dbReference type="AlphaFoldDB" id="M2Q495"/>
<dbReference type="STRING" id="999415.HMPREF9943_00132"/>
<dbReference type="PANTHER" id="PTHR10146">
    <property type="entry name" value="PROLINE SYNTHETASE CO-TRANSCRIBED BACTERIAL HOMOLOG PROTEIN"/>
    <property type="match status" value="1"/>
</dbReference>
<dbReference type="FunFam" id="3.20.20.10:FF:000018">
    <property type="entry name" value="Pyridoxal phosphate homeostasis protein"/>
    <property type="match status" value="1"/>
</dbReference>
<dbReference type="PATRIC" id="fig|999415.3.peg.132"/>
<evidence type="ECO:0000259" key="5">
    <source>
        <dbReference type="Pfam" id="PF01168"/>
    </source>
</evidence>